<dbReference type="Proteomes" id="UP000591803">
    <property type="component" value="Unassembled WGS sequence"/>
</dbReference>
<dbReference type="PANTHER" id="PTHR33121">
    <property type="entry name" value="CYCLIC DI-GMP PHOSPHODIESTERASE PDEF"/>
    <property type="match status" value="1"/>
</dbReference>
<dbReference type="InterPro" id="IPR024744">
    <property type="entry name" value="CSS-motif_dom"/>
</dbReference>
<dbReference type="InterPro" id="IPR001633">
    <property type="entry name" value="EAL_dom"/>
</dbReference>
<dbReference type="InterPro" id="IPR050706">
    <property type="entry name" value="Cyclic-di-GMP_PDE-like"/>
</dbReference>
<keyword evidence="3" id="KW-1003">Cell membrane</keyword>
<keyword evidence="5 10" id="KW-0812">Transmembrane</keyword>
<dbReference type="Proteomes" id="UP000510650">
    <property type="component" value="Chromosome"/>
</dbReference>
<keyword evidence="4" id="KW-0973">c-di-GMP</keyword>
<evidence type="ECO:0000256" key="2">
    <source>
        <dbReference type="ARBA" id="ARBA00012282"/>
    </source>
</evidence>
<dbReference type="AlphaFoldDB" id="A0A7H9FUN1"/>
<evidence type="ECO:0000256" key="6">
    <source>
        <dbReference type="ARBA" id="ARBA00022801"/>
    </source>
</evidence>
<dbReference type="SUPFAM" id="SSF141868">
    <property type="entry name" value="EAL domain-like"/>
    <property type="match status" value="1"/>
</dbReference>
<sequence length="520" mass="58482">MFKRASSSGRKILITCILTGLVVALLVSTLQFFVSWHKREVKYDTLLSDIQNYVKSYFSELKTTTDELQPLVTDSCQQVATKLTSSAAFSLNVRAFLLVKDSIAFCSSATGPMNTPIQELMPSININHDIDVALLPGTPMVPDKPAIMIWYRHPALPNSGVFSSLNINLAPYLLYTARQDDFDGIAIIVGKTAISTFSAHLIPVSDLPDASTPRQATIDGLPVTVRLYAEEWTYNDIWYSLMLGCMAGIMAALLVWYYIYTLRLRPGKDILNAIKHNQFYVVYQPVMEMQTLEVKGVEVLLRWRHPTTGEIPPDAFIHYAESQQMIVPLTQHLFKLVASDAPALQKVLPKGAKLGINIAPSHLHGESFKADIQELSASLPANYFQVVLEITERDMLDQHEATKIFEWLHAAGLEIAIDDFGTGHSALIYLERFTVDYLKIDRGFINAIGTETLTSPVLDAVLTLSRRLNMLTVAEGVETQEQARWLRDRGVHFFQGYWVSRPLKLADFVRWMAKPDMPKW</sequence>
<reference evidence="14 15" key="1">
    <citation type="submission" date="2020-06" db="EMBL/GenBank/DDBJ databases">
        <title>REHAB project genomes.</title>
        <authorList>
            <person name="Shaw L.P."/>
        </authorList>
    </citation>
    <scope>NUCLEOTIDE SEQUENCE [LARGE SCALE GENOMIC DNA]</scope>
    <source>
        <strain evidence="12 15">RHBSTW-00116</strain>
        <strain evidence="14">RHBSTW-00398</strain>
    </source>
</reference>
<dbReference type="Pfam" id="PF00563">
    <property type="entry name" value="EAL"/>
    <property type="match status" value="1"/>
</dbReference>
<dbReference type="InterPro" id="IPR035919">
    <property type="entry name" value="EAL_sf"/>
</dbReference>
<dbReference type="RefSeq" id="WP_135911720.1">
    <property type="nucleotide sequence ID" value="NZ_CP038856.1"/>
</dbReference>
<evidence type="ECO:0000313" key="15">
    <source>
        <dbReference type="Proteomes" id="UP000591803"/>
    </source>
</evidence>
<dbReference type="NCBIfam" id="NF007839">
    <property type="entry name" value="PRK10551.1"/>
    <property type="match status" value="1"/>
</dbReference>
<dbReference type="EMBL" id="JABXRI010000001">
    <property type="protein sequence ID" value="MBA8064396.1"/>
    <property type="molecule type" value="Genomic_DNA"/>
</dbReference>
<evidence type="ECO:0000256" key="8">
    <source>
        <dbReference type="ARBA" id="ARBA00023136"/>
    </source>
</evidence>
<dbReference type="Gene3D" id="3.20.20.450">
    <property type="entry name" value="EAL domain"/>
    <property type="match status" value="1"/>
</dbReference>
<name>A0A7H9FUN1_CITFR</name>
<evidence type="ECO:0000256" key="4">
    <source>
        <dbReference type="ARBA" id="ARBA00022636"/>
    </source>
</evidence>
<evidence type="ECO:0000259" key="11">
    <source>
        <dbReference type="PROSITE" id="PS50883"/>
    </source>
</evidence>
<dbReference type="Pfam" id="PF12792">
    <property type="entry name" value="CSS-motif"/>
    <property type="match status" value="1"/>
</dbReference>
<keyword evidence="6 12" id="KW-0378">Hydrolase</keyword>
<dbReference type="PROSITE" id="PS50883">
    <property type="entry name" value="EAL"/>
    <property type="match status" value="1"/>
</dbReference>
<evidence type="ECO:0000256" key="7">
    <source>
        <dbReference type="ARBA" id="ARBA00022989"/>
    </source>
</evidence>
<gene>
    <name evidence="12" type="ORF">HV077_18800</name>
    <name evidence="13" type="ORF">HV183_15835</name>
</gene>
<dbReference type="CDD" id="cd01948">
    <property type="entry name" value="EAL"/>
    <property type="match status" value="1"/>
</dbReference>
<keyword evidence="7 10" id="KW-1133">Transmembrane helix</keyword>
<dbReference type="EC" id="3.1.4.52" evidence="2"/>
<evidence type="ECO:0000256" key="1">
    <source>
        <dbReference type="ARBA" id="ARBA00004651"/>
    </source>
</evidence>
<feature type="domain" description="EAL" evidence="11">
    <location>
        <begin position="263"/>
        <end position="516"/>
    </location>
</feature>
<evidence type="ECO:0000256" key="5">
    <source>
        <dbReference type="ARBA" id="ARBA00022692"/>
    </source>
</evidence>
<dbReference type="GO" id="GO:0005886">
    <property type="term" value="C:plasma membrane"/>
    <property type="evidence" value="ECO:0007669"/>
    <property type="project" value="UniProtKB-SubCell"/>
</dbReference>
<dbReference type="EMBL" id="CP055538">
    <property type="protein sequence ID" value="QLO14789.1"/>
    <property type="molecule type" value="Genomic_DNA"/>
</dbReference>
<evidence type="ECO:0000313" key="12">
    <source>
        <dbReference type="EMBL" id="MBA8064396.1"/>
    </source>
</evidence>
<comment type="subcellular location">
    <subcellularLocation>
        <location evidence="1">Cell membrane</location>
        <topology evidence="1">Multi-pass membrane protein</topology>
    </subcellularLocation>
</comment>
<organism evidence="12 15">
    <name type="scientific">Citrobacter freundii</name>
    <dbReference type="NCBI Taxonomy" id="546"/>
    <lineage>
        <taxon>Bacteria</taxon>
        <taxon>Pseudomonadati</taxon>
        <taxon>Pseudomonadota</taxon>
        <taxon>Gammaproteobacteria</taxon>
        <taxon>Enterobacterales</taxon>
        <taxon>Enterobacteriaceae</taxon>
        <taxon>Citrobacter</taxon>
        <taxon>Citrobacter freundii complex</taxon>
    </lineage>
</organism>
<evidence type="ECO:0000256" key="3">
    <source>
        <dbReference type="ARBA" id="ARBA00022475"/>
    </source>
</evidence>
<evidence type="ECO:0000313" key="14">
    <source>
        <dbReference type="Proteomes" id="UP000510650"/>
    </source>
</evidence>
<keyword evidence="8 10" id="KW-0472">Membrane</keyword>
<dbReference type="OrthoDB" id="675397at2"/>
<protein>
    <recommendedName>
        <fullName evidence="2">cyclic-guanylate-specific phosphodiesterase</fullName>
        <ecNumber evidence="2">3.1.4.52</ecNumber>
    </recommendedName>
</protein>
<comment type="catalytic activity">
    <reaction evidence="9">
        <text>3',3'-c-di-GMP + H2O = 5'-phosphoguanylyl(3'-&gt;5')guanosine + H(+)</text>
        <dbReference type="Rhea" id="RHEA:24902"/>
        <dbReference type="ChEBI" id="CHEBI:15377"/>
        <dbReference type="ChEBI" id="CHEBI:15378"/>
        <dbReference type="ChEBI" id="CHEBI:58754"/>
        <dbReference type="ChEBI" id="CHEBI:58805"/>
        <dbReference type="EC" id="3.1.4.52"/>
    </reaction>
</comment>
<feature type="transmembrane region" description="Helical" evidence="10">
    <location>
        <begin position="237"/>
        <end position="259"/>
    </location>
</feature>
<evidence type="ECO:0000256" key="9">
    <source>
        <dbReference type="ARBA" id="ARBA00034290"/>
    </source>
</evidence>
<evidence type="ECO:0000313" key="13">
    <source>
        <dbReference type="EMBL" id="QLO14789.1"/>
    </source>
</evidence>
<evidence type="ECO:0000256" key="10">
    <source>
        <dbReference type="SAM" id="Phobius"/>
    </source>
</evidence>
<accession>A0A7H9FUN1</accession>
<dbReference type="GO" id="GO:0071111">
    <property type="term" value="F:cyclic-guanylate-specific phosphodiesterase activity"/>
    <property type="evidence" value="ECO:0007669"/>
    <property type="project" value="UniProtKB-EC"/>
</dbReference>
<dbReference type="PANTHER" id="PTHR33121:SF73">
    <property type="entry name" value="CYCLIC DI-GMP PHOSPHODIESTERASE PDEN-RELATED"/>
    <property type="match status" value="1"/>
</dbReference>
<dbReference type="SMART" id="SM00052">
    <property type="entry name" value="EAL"/>
    <property type="match status" value="1"/>
</dbReference>
<feature type="transmembrane region" description="Helical" evidence="10">
    <location>
        <begin position="12"/>
        <end position="34"/>
    </location>
</feature>
<proteinExistence type="predicted"/>
<reference evidence="13" key="2">
    <citation type="journal article" date="2021" name="Microb. Genom.">
        <title>A genomic epidemiological study shows that prevalence of antimicrobial resistance in Enterobacterales is associated with the livestock host, as well as antimicrobial usage.</title>
        <authorList>
            <person name="AbuOun M."/>
            <person name="Jones H."/>
            <person name="Stubberfield E."/>
            <person name="Gilson D."/>
            <person name="Shaw L.P."/>
            <person name="Hubbard A.T.M."/>
            <person name="Chau K.K."/>
            <person name="Sebra R."/>
            <person name="Peto T.E.A."/>
            <person name="Crook D.W."/>
            <person name="Read D.S."/>
            <person name="Gweon H.S."/>
            <person name="Walker A.S."/>
            <person name="Stoesser N."/>
            <person name="Smith R.P."/>
            <person name="Anjum M.F."/>
            <person name="On Behalf Of The Rehab Consortium."/>
        </authorList>
    </citation>
    <scope>NUCLEOTIDE SEQUENCE</scope>
    <source>
        <strain evidence="13">RHBSTW-00398</strain>
    </source>
</reference>